<dbReference type="Proteomes" id="UP001148125">
    <property type="component" value="Unassembled WGS sequence"/>
</dbReference>
<comment type="caution">
    <text evidence="2">The sequence shown here is derived from an EMBL/GenBank/DDBJ whole genome shotgun (WGS) entry which is preliminary data.</text>
</comment>
<reference evidence="2" key="1">
    <citation type="submission" date="2024-05" db="EMBL/GenBank/DDBJ databases">
        <title>Alkalihalobacillus sp. strain MEB203 novel alkaliphilic bacterium from Lonar Lake, India.</title>
        <authorList>
            <person name="Joshi A."/>
            <person name="Thite S."/>
            <person name="Mengade P."/>
        </authorList>
    </citation>
    <scope>NUCLEOTIDE SEQUENCE</scope>
    <source>
        <strain evidence="2">MEB 203</strain>
    </source>
</reference>
<evidence type="ECO:0000313" key="3">
    <source>
        <dbReference type="Proteomes" id="UP001148125"/>
    </source>
</evidence>
<dbReference type="RefSeq" id="WP_275119892.1">
    <property type="nucleotide sequence ID" value="NZ_JAOTPO010000014.1"/>
</dbReference>
<evidence type="ECO:0000256" key="1">
    <source>
        <dbReference type="SAM" id="Coils"/>
    </source>
</evidence>
<keyword evidence="1" id="KW-0175">Coiled coil</keyword>
<evidence type="ECO:0000313" key="2">
    <source>
        <dbReference type="EMBL" id="MDE5415288.1"/>
    </source>
</evidence>
<dbReference type="EMBL" id="JAOTPO010000014">
    <property type="protein sequence ID" value="MDE5415288.1"/>
    <property type="molecule type" value="Genomic_DNA"/>
</dbReference>
<keyword evidence="3" id="KW-1185">Reference proteome</keyword>
<protein>
    <submittedName>
        <fullName evidence="2">Uncharacterized protein</fullName>
    </submittedName>
</protein>
<organism evidence="2 3">
    <name type="scientific">Alkalihalobacterium chitinilyticum</name>
    <dbReference type="NCBI Taxonomy" id="2980103"/>
    <lineage>
        <taxon>Bacteria</taxon>
        <taxon>Bacillati</taxon>
        <taxon>Bacillota</taxon>
        <taxon>Bacilli</taxon>
        <taxon>Bacillales</taxon>
        <taxon>Bacillaceae</taxon>
        <taxon>Alkalihalobacterium</taxon>
    </lineage>
</organism>
<gene>
    <name evidence="2" type="ORF">N7Z68_18165</name>
</gene>
<name>A0ABT5VLE2_9BACI</name>
<proteinExistence type="predicted"/>
<feature type="coiled-coil region" evidence="1">
    <location>
        <begin position="87"/>
        <end position="114"/>
    </location>
</feature>
<sequence>MNYYENWYRSTAAATVIEQLLTRESTSIITYDYLMVIAEAEENKQLLRQVIQIRRRSDEQLKRVYFQLTGQMVAVDQDVFERPYTYQEGIQKKVERQQRRITRLRQLHSELTGNRLQTVVENIIVEEDWVYEVLQYVKR</sequence>
<accession>A0ABT5VLE2</accession>